<sequence length="303" mass="35488">MSKTGELFKALCAVEDKKRDKNLQEPKEVKKITNIPYAFKDKYNLLDVYYPEKTEGVLPVIVNIHGGGYVYGTKEVYIHYGMFLAMQGFAVVNFNYHLAPKYKFPVQLGEINQVLKWIENEHEKFKLDIENIFLVGDSAGAQLTSHYCTIYSNPEFSKMYDFVLPRKLNIRGIALNCGMYDITEQAIMKNEEEKQPIDMNDLLQDYLGKDRECLQDKLNVNKYITDQFPPAFVMTSWYDFLKEKAKPMYELLKKRGVVTEYKLYGHEGEKHMGHVFHVNMNLEEAKKCNLDEIEFFKKLIYKL</sequence>
<dbReference type="GO" id="GO:0016787">
    <property type="term" value="F:hydrolase activity"/>
    <property type="evidence" value="ECO:0007669"/>
    <property type="project" value="UniProtKB-KW"/>
</dbReference>
<dbReference type="InterPro" id="IPR029058">
    <property type="entry name" value="AB_hydrolase_fold"/>
</dbReference>
<protein>
    <submittedName>
        <fullName evidence="3">Hydrolase, alpha/beta domain protein</fullName>
    </submittedName>
</protein>
<keyword evidence="1 3" id="KW-0378">Hydrolase</keyword>
<dbReference type="eggNOG" id="COG0657">
    <property type="taxonomic scope" value="Bacteria"/>
</dbReference>
<reference evidence="3 4" key="1">
    <citation type="submission" date="2013-06" db="EMBL/GenBank/DDBJ databases">
        <authorList>
            <person name="Weinstock G."/>
            <person name="Sodergren E."/>
            <person name="Clifton S."/>
            <person name="Fulton L."/>
            <person name="Fulton B."/>
            <person name="Courtney L."/>
            <person name="Fronick C."/>
            <person name="Harrison M."/>
            <person name="Strong C."/>
            <person name="Farmer C."/>
            <person name="Delahaunty K."/>
            <person name="Markovic C."/>
            <person name="Hall O."/>
            <person name="Minx P."/>
            <person name="Tomlinson C."/>
            <person name="Mitreva M."/>
            <person name="Nelson J."/>
            <person name="Hou S."/>
            <person name="Wollam A."/>
            <person name="Pepin K.H."/>
            <person name="Johnson M."/>
            <person name="Bhonagiri V."/>
            <person name="Nash W.E."/>
            <person name="Warren W."/>
            <person name="Chinwalla A."/>
            <person name="Mardis E.R."/>
            <person name="Wilson R.K."/>
        </authorList>
    </citation>
    <scope>NUCLEOTIDE SEQUENCE [LARGE SCALE GENOMIC DNA]</scope>
    <source>
        <strain evidence="3 4">ATCC 51271</strain>
    </source>
</reference>
<dbReference type="HOGENOM" id="CLU_012494_0_0_9"/>
<evidence type="ECO:0000256" key="1">
    <source>
        <dbReference type="ARBA" id="ARBA00022801"/>
    </source>
</evidence>
<dbReference type="InterPro" id="IPR049492">
    <property type="entry name" value="BD-FAE-like_dom"/>
</dbReference>
<dbReference type="SUPFAM" id="SSF53474">
    <property type="entry name" value="alpha/beta-Hydrolases"/>
    <property type="match status" value="1"/>
</dbReference>
<dbReference type="AlphaFoldDB" id="V2Y2X8"/>
<comment type="caution">
    <text evidence="3">The sequence shown here is derived from an EMBL/GenBank/DDBJ whole genome shotgun (WGS) entry which is preliminary data.</text>
</comment>
<keyword evidence="4" id="KW-1185">Reference proteome</keyword>
<dbReference type="PANTHER" id="PTHR48081">
    <property type="entry name" value="AB HYDROLASE SUPERFAMILY PROTEIN C4A8.06C"/>
    <property type="match status" value="1"/>
</dbReference>
<dbReference type="ESTHER" id="9firm-v2y2x8">
    <property type="family name" value="BD-FAE"/>
</dbReference>
<dbReference type="STRING" id="592026.GCWU0000282_001478"/>
<name>V2Y2X8_9FIRM</name>
<evidence type="ECO:0000259" key="2">
    <source>
        <dbReference type="Pfam" id="PF20434"/>
    </source>
</evidence>
<dbReference type="InterPro" id="IPR050300">
    <property type="entry name" value="GDXG_lipolytic_enzyme"/>
</dbReference>
<dbReference type="OrthoDB" id="24847at2"/>
<dbReference type="Gene3D" id="3.40.50.1820">
    <property type="entry name" value="alpha/beta hydrolase"/>
    <property type="match status" value="1"/>
</dbReference>
<dbReference type="RefSeq" id="WP_023354357.1">
    <property type="nucleotide sequence ID" value="NZ_KI535367.1"/>
</dbReference>
<proteinExistence type="predicted"/>
<evidence type="ECO:0000313" key="3">
    <source>
        <dbReference type="EMBL" id="ESL03318.1"/>
    </source>
</evidence>
<dbReference type="Proteomes" id="UP000018227">
    <property type="component" value="Unassembled WGS sequence"/>
</dbReference>
<gene>
    <name evidence="3" type="ORF">GCWU0000282_001478</name>
</gene>
<dbReference type="EMBL" id="ACIL03000012">
    <property type="protein sequence ID" value="ESL03318.1"/>
    <property type="molecule type" value="Genomic_DNA"/>
</dbReference>
<organism evidence="3 4">
    <name type="scientific">Catonella morbi ATCC 51271</name>
    <dbReference type="NCBI Taxonomy" id="592026"/>
    <lineage>
        <taxon>Bacteria</taxon>
        <taxon>Bacillati</taxon>
        <taxon>Bacillota</taxon>
        <taxon>Clostridia</taxon>
        <taxon>Lachnospirales</taxon>
        <taxon>Lachnospiraceae</taxon>
        <taxon>Catonella</taxon>
    </lineage>
</organism>
<accession>V2Y2X8</accession>
<dbReference type="Pfam" id="PF20434">
    <property type="entry name" value="BD-FAE"/>
    <property type="match status" value="1"/>
</dbReference>
<evidence type="ECO:0000313" key="4">
    <source>
        <dbReference type="Proteomes" id="UP000018227"/>
    </source>
</evidence>
<feature type="domain" description="BD-FAE-like" evidence="2">
    <location>
        <begin position="46"/>
        <end position="236"/>
    </location>
</feature>